<proteinExistence type="inferred from homology"/>
<feature type="repeat" description="TPR" evidence="3">
    <location>
        <begin position="128"/>
        <end position="161"/>
    </location>
</feature>
<evidence type="ECO:0000313" key="6">
    <source>
        <dbReference type="Proteomes" id="UP000757435"/>
    </source>
</evidence>
<dbReference type="AlphaFoldDB" id="A0A951Q7Z6"/>
<dbReference type="GO" id="GO:0008933">
    <property type="term" value="F:peptidoglycan lytic transglycosylase activity"/>
    <property type="evidence" value="ECO:0007669"/>
    <property type="project" value="InterPro"/>
</dbReference>
<dbReference type="PROSITE" id="PS50005">
    <property type="entry name" value="TPR"/>
    <property type="match status" value="1"/>
</dbReference>
<evidence type="ECO:0000256" key="1">
    <source>
        <dbReference type="ARBA" id="ARBA00007734"/>
    </source>
</evidence>
<protein>
    <submittedName>
        <fullName evidence="5">Transglycosylase SLT domain-containing protein</fullName>
    </submittedName>
</protein>
<evidence type="ECO:0000256" key="2">
    <source>
        <dbReference type="ARBA" id="ARBA00022729"/>
    </source>
</evidence>
<reference evidence="5" key="1">
    <citation type="submission" date="2021-05" db="EMBL/GenBank/DDBJ databases">
        <authorList>
            <person name="Pietrasiak N."/>
            <person name="Ward R."/>
            <person name="Stajich J.E."/>
            <person name="Kurbessoian T."/>
        </authorList>
    </citation>
    <scope>NUCLEOTIDE SEQUENCE</scope>
    <source>
        <strain evidence="5">UHER 2000/2452</strain>
    </source>
</reference>
<dbReference type="InterPro" id="IPR000189">
    <property type="entry name" value="Transglyc_AS"/>
</dbReference>
<dbReference type="InterPro" id="IPR023346">
    <property type="entry name" value="Lysozyme-like_dom_sf"/>
</dbReference>
<dbReference type="InterPro" id="IPR008258">
    <property type="entry name" value="Transglycosylase_SLT_dom_1"/>
</dbReference>
<dbReference type="GO" id="GO:0042597">
    <property type="term" value="C:periplasmic space"/>
    <property type="evidence" value="ECO:0007669"/>
    <property type="project" value="InterPro"/>
</dbReference>
<dbReference type="SUPFAM" id="SSF48435">
    <property type="entry name" value="Bacterial muramidases"/>
    <property type="match status" value="1"/>
</dbReference>
<feature type="domain" description="Transglycosylase SLT" evidence="4">
    <location>
        <begin position="576"/>
        <end position="689"/>
    </location>
</feature>
<dbReference type="Gene3D" id="1.10.530.10">
    <property type="match status" value="1"/>
</dbReference>
<comment type="similarity">
    <text evidence="1">Belongs to the transglycosylase Slt family.</text>
</comment>
<dbReference type="Proteomes" id="UP000757435">
    <property type="component" value="Unassembled WGS sequence"/>
</dbReference>
<dbReference type="Gene3D" id="1.25.40.10">
    <property type="entry name" value="Tetratricopeptide repeat domain"/>
    <property type="match status" value="3"/>
</dbReference>
<name>A0A951Q7Z6_9CYAN</name>
<dbReference type="Pfam" id="PF01464">
    <property type="entry name" value="SLT"/>
    <property type="match status" value="1"/>
</dbReference>
<dbReference type="InterPro" id="IPR019734">
    <property type="entry name" value="TPR_rpt"/>
</dbReference>
<dbReference type="InterPro" id="IPR008939">
    <property type="entry name" value="Lytic_TGlycosylase_superhlx_U"/>
</dbReference>
<reference evidence="5" key="2">
    <citation type="journal article" date="2022" name="Microbiol. Resour. Announc.">
        <title>Metagenome Sequencing to Explore Phylogenomics of Terrestrial Cyanobacteria.</title>
        <authorList>
            <person name="Ward R.D."/>
            <person name="Stajich J.E."/>
            <person name="Johansen J.R."/>
            <person name="Huntemann M."/>
            <person name="Clum A."/>
            <person name="Foster B."/>
            <person name="Foster B."/>
            <person name="Roux S."/>
            <person name="Palaniappan K."/>
            <person name="Varghese N."/>
            <person name="Mukherjee S."/>
            <person name="Reddy T.B.K."/>
            <person name="Daum C."/>
            <person name="Copeland A."/>
            <person name="Chen I.A."/>
            <person name="Ivanova N.N."/>
            <person name="Kyrpides N.C."/>
            <person name="Shapiro N."/>
            <person name="Eloe-Fadrosh E.A."/>
            <person name="Pietrasiak N."/>
        </authorList>
    </citation>
    <scope>NUCLEOTIDE SEQUENCE</scope>
    <source>
        <strain evidence="5">UHER 2000/2452</strain>
    </source>
</reference>
<dbReference type="PROSITE" id="PS00922">
    <property type="entry name" value="TRANSGLYCOSYLASE"/>
    <property type="match status" value="1"/>
</dbReference>
<dbReference type="PANTHER" id="PTHR37423:SF5">
    <property type="entry name" value="SOLUBLE LYTIC MUREIN TRANSGLYCOSYLASE"/>
    <property type="match status" value="1"/>
</dbReference>
<dbReference type="GO" id="GO:0016020">
    <property type="term" value="C:membrane"/>
    <property type="evidence" value="ECO:0007669"/>
    <property type="project" value="InterPro"/>
</dbReference>
<gene>
    <name evidence="5" type="ORF">KME15_02600</name>
</gene>
<dbReference type="PANTHER" id="PTHR37423">
    <property type="entry name" value="SOLUBLE LYTIC MUREIN TRANSGLYCOSYLASE-RELATED"/>
    <property type="match status" value="1"/>
</dbReference>
<dbReference type="Pfam" id="PF13174">
    <property type="entry name" value="TPR_6"/>
    <property type="match status" value="3"/>
</dbReference>
<evidence type="ECO:0000313" key="5">
    <source>
        <dbReference type="EMBL" id="MBW4657539.1"/>
    </source>
</evidence>
<accession>A0A951Q7Z6</accession>
<dbReference type="GO" id="GO:0004553">
    <property type="term" value="F:hydrolase activity, hydrolyzing O-glycosyl compounds"/>
    <property type="evidence" value="ECO:0007669"/>
    <property type="project" value="InterPro"/>
</dbReference>
<dbReference type="InterPro" id="IPR011990">
    <property type="entry name" value="TPR-like_helical_dom_sf"/>
</dbReference>
<dbReference type="SUPFAM" id="SSF53955">
    <property type="entry name" value="Lysozyme-like"/>
    <property type="match status" value="1"/>
</dbReference>
<dbReference type="CDD" id="cd13401">
    <property type="entry name" value="Slt70-like"/>
    <property type="match status" value="1"/>
</dbReference>
<keyword evidence="3" id="KW-0802">TPR repeat</keyword>
<dbReference type="GO" id="GO:0000270">
    <property type="term" value="P:peptidoglycan metabolic process"/>
    <property type="evidence" value="ECO:0007669"/>
    <property type="project" value="InterPro"/>
</dbReference>
<sequence length="740" mass="82214">MVNQYKKQVWLAGIGLTALTVGAGVSSLNLVSGFQIPFQIPLVKEWLSVAPAPANLELTSDPNSQVLALATQTANRASKLEAIANGLPSVDRSRARYLLATDLIQQNHGGKALPWLAGLEQNYPVLAAQILAKRAQAYTSTGNSAKATETWKELLQQYPKDWAAAEALYALGKTSPQYWDQVLAQFPSHPRAVDIASARLEKKPDQPQLLMQIARHGIYTPGILNVLNRLKEEYAPKLTPEDWEAIAFAYWEKGYYGSAGAAYGKAPNTPLNMYRTGRGAQLGGRDRDAIAAYQQLLQAYPTTKEAGQALIKIAELVDKPEEAVPFLDQAINQFPDKVPEALAAKADVLLALNSAESALQAQQSVITQHSKSETAAKLRWEQAEEHVKKGNIKAAWEWARQLAQENPDSEFAPEASFWIGKWAAQLGQQKASQQAFEYVLSNYPSSYYAWRSASLLGWEVGDFTTVRTQSPQIAGSFRRSTPPAGSAATKELYLLGQDQDAWTRWQAEFTNRVQPTVAEQFTDGLMRLGVGDNLDGIFMLSNLSSRESAAEKAQYKTIREQAGYWQALYSFPFEDMIKRSSKENQLNPILVTALIRQESRFQPKIQSSVGATGLMQVMPETADWVSKQAKIKDYKLDNPSDNIKLGTWYLDYTHREYNNNSLFAVASYNAGPGSVADWISRFGFSDPDKFIEQIPFPETKGYVESVFGNYWNYLRLYNPEVSKKLAQYSSEHSALSSSVP</sequence>
<dbReference type="EMBL" id="JAHHHD010000002">
    <property type="protein sequence ID" value="MBW4657539.1"/>
    <property type="molecule type" value="Genomic_DNA"/>
</dbReference>
<keyword evidence="2" id="KW-0732">Signal</keyword>
<evidence type="ECO:0000256" key="3">
    <source>
        <dbReference type="PROSITE-ProRule" id="PRU00339"/>
    </source>
</evidence>
<comment type="caution">
    <text evidence="5">The sequence shown here is derived from an EMBL/GenBank/DDBJ whole genome shotgun (WGS) entry which is preliminary data.</text>
</comment>
<organism evidence="5 6">
    <name type="scientific">Drouetiella hepatica Uher 2000/2452</name>
    <dbReference type="NCBI Taxonomy" id="904376"/>
    <lineage>
        <taxon>Bacteria</taxon>
        <taxon>Bacillati</taxon>
        <taxon>Cyanobacteriota</taxon>
        <taxon>Cyanophyceae</taxon>
        <taxon>Oculatellales</taxon>
        <taxon>Oculatellaceae</taxon>
        <taxon>Drouetiella</taxon>
    </lineage>
</organism>
<evidence type="ECO:0000259" key="4">
    <source>
        <dbReference type="Pfam" id="PF01464"/>
    </source>
</evidence>